<proteinExistence type="predicted"/>
<dbReference type="AlphaFoldDB" id="A0A7W5JUU8"/>
<reference evidence="1 2" key="1">
    <citation type="submission" date="2020-08" db="EMBL/GenBank/DDBJ databases">
        <title>Sequencing the genomes of 1000 actinobacteria strains.</title>
        <authorList>
            <person name="Klenk H.-P."/>
        </authorList>
    </citation>
    <scope>NUCLEOTIDE SEQUENCE [LARGE SCALE GENOMIC DNA]</scope>
    <source>
        <strain evidence="1 2">DSM 11053</strain>
    </source>
</reference>
<name>A0A7W5JUU8_9ACTN</name>
<dbReference type="Proteomes" id="UP000565572">
    <property type="component" value="Unassembled WGS sequence"/>
</dbReference>
<keyword evidence="2" id="KW-1185">Reference proteome</keyword>
<evidence type="ECO:0000313" key="1">
    <source>
        <dbReference type="EMBL" id="MBB3326658.1"/>
    </source>
</evidence>
<organism evidence="1 2">
    <name type="scientific">Microlunatus antarcticus</name>
    <dbReference type="NCBI Taxonomy" id="53388"/>
    <lineage>
        <taxon>Bacteria</taxon>
        <taxon>Bacillati</taxon>
        <taxon>Actinomycetota</taxon>
        <taxon>Actinomycetes</taxon>
        <taxon>Propionibacteriales</taxon>
        <taxon>Propionibacteriaceae</taxon>
        <taxon>Microlunatus</taxon>
    </lineage>
</organism>
<dbReference type="RefSeq" id="WP_183337565.1">
    <property type="nucleotide sequence ID" value="NZ_JACHZG010000001.1"/>
</dbReference>
<protein>
    <submittedName>
        <fullName evidence="1">Uncharacterized protein</fullName>
    </submittedName>
</protein>
<gene>
    <name evidence="1" type="ORF">FHX39_001602</name>
</gene>
<accession>A0A7W5JUU8</accession>
<comment type="caution">
    <text evidence="1">The sequence shown here is derived from an EMBL/GenBank/DDBJ whole genome shotgun (WGS) entry which is preliminary data.</text>
</comment>
<sequence>MTPRPPSSSSAPARLAAALLADLGDWGVHLGTRSFTRVAVEMLLRDLRRMVPSTLGYTLVVVETLELPQVSITVADGPPTPGQVGASLGFDLPVARGASAVATFFAREQGAFDRLADLLGAGLGTGGVRLAGRSVEVLTPGVHGLADHTTVNYAIGILLERGLSFDEARRYLDRLAGRLGTLPGAADHVLAGFTV</sequence>
<evidence type="ECO:0000313" key="2">
    <source>
        <dbReference type="Proteomes" id="UP000565572"/>
    </source>
</evidence>
<dbReference type="EMBL" id="JACHZG010000001">
    <property type="protein sequence ID" value="MBB3326658.1"/>
    <property type="molecule type" value="Genomic_DNA"/>
</dbReference>